<dbReference type="AlphaFoldDB" id="A0A6I3SBI5"/>
<organism evidence="3 4">
    <name type="scientific">Parasutterella excrementihominis</name>
    <dbReference type="NCBI Taxonomy" id="487175"/>
    <lineage>
        <taxon>Bacteria</taxon>
        <taxon>Pseudomonadati</taxon>
        <taxon>Pseudomonadota</taxon>
        <taxon>Betaproteobacteria</taxon>
        <taxon>Burkholderiales</taxon>
        <taxon>Sutterellaceae</taxon>
        <taxon>Parasutterella</taxon>
    </lineage>
</organism>
<dbReference type="PANTHER" id="PTHR32071">
    <property type="entry name" value="TRANSCRIPTIONAL REGULATORY PROTEIN"/>
    <property type="match status" value="1"/>
</dbReference>
<dbReference type="InterPro" id="IPR009715">
    <property type="entry name" value="RtcR"/>
</dbReference>
<dbReference type="InterPro" id="IPR017183">
    <property type="entry name" value="Sigma54_dep_tscrpt_act_RtcR"/>
</dbReference>
<name>A0A6I3SBI5_9BURK</name>
<dbReference type="GO" id="GO:0005524">
    <property type="term" value="F:ATP binding"/>
    <property type="evidence" value="ECO:0007669"/>
    <property type="project" value="UniProtKB-KW"/>
</dbReference>
<dbReference type="Proteomes" id="UP000462362">
    <property type="component" value="Unassembled WGS sequence"/>
</dbReference>
<keyword evidence="1" id="KW-0547">Nucleotide-binding</keyword>
<dbReference type="SMART" id="SM00382">
    <property type="entry name" value="AAA"/>
    <property type="match status" value="1"/>
</dbReference>
<sequence length="530" mass="60715">MKKKIVVLGFLGTNLDLGGKARWGRWRPTISLGQQDDLLVDRFELFYEKNFLDLAQLVQKDFQQVSPETEFNLREVVLKDPWDFQTVYSGIFDNLKDYKFDTDNEEYLVHITTGTHVIQICLFLLTESRHIPGKLLQTHMQKSRNPNGTYTIIDLDLSKYDKIAERFHQEQKDGIRFLKSGIETRNAKFNEMIRELATVSVKSKAPILLTGKTGVGKTKMARLVYEWKKQKRMVSGNFVELNCATLRGDACMSALFGHVKGAFTGAVENRKGLLKAADGGLLFLDEIGELGLDEQAMLLAALEEKRFFPLGSDSEVTSDFQLICGTNKNLSLMVKEKKFREDLLARIQLWSFNIPSLKDRHEDIEPNLDYELQQVSLTTGNLFSFNKEAREKFLSLSNSSEALWKSNFRDLSGAVTRMSTLSEGGRITESDVESEWNRLLRQWYPEGQTESEKPSLPPVLSEEQWKELDLFDRCQLEKVIEVCQSSKNLADASRKLFAHSLSEKKSTNNSDRLRKYLAKFGLSWTDLHKD</sequence>
<dbReference type="GO" id="GO:0003700">
    <property type="term" value="F:DNA-binding transcription factor activity"/>
    <property type="evidence" value="ECO:0007669"/>
    <property type="project" value="InterPro"/>
</dbReference>
<reference evidence="3 4" key="1">
    <citation type="journal article" date="2019" name="Nat. Med.">
        <title>A library of human gut bacterial isolates paired with longitudinal multiomics data enables mechanistic microbiome research.</title>
        <authorList>
            <person name="Poyet M."/>
            <person name="Groussin M."/>
            <person name="Gibbons S.M."/>
            <person name="Avila-Pacheco J."/>
            <person name="Jiang X."/>
            <person name="Kearney S.M."/>
            <person name="Perrotta A.R."/>
            <person name="Berdy B."/>
            <person name="Zhao S."/>
            <person name="Lieberman T.D."/>
            <person name="Swanson P.K."/>
            <person name="Smith M."/>
            <person name="Roesemann S."/>
            <person name="Alexander J.E."/>
            <person name="Rich S.A."/>
            <person name="Livny J."/>
            <person name="Vlamakis H."/>
            <person name="Clish C."/>
            <person name="Bullock K."/>
            <person name="Deik A."/>
            <person name="Scott J."/>
            <person name="Pierce K.A."/>
            <person name="Xavier R.J."/>
            <person name="Alm E.J."/>
        </authorList>
    </citation>
    <scope>NUCLEOTIDE SEQUENCE [LARGE SCALE GENOMIC DNA]</scope>
    <source>
        <strain evidence="3 4">BIOML-A2</strain>
    </source>
</reference>
<accession>A0A6I3SBI5</accession>
<evidence type="ECO:0000256" key="1">
    <source>
        <dbReference type="ARBA" id="ARBA00022741"/>
    </source>
</evidence>
<evidence type="ECO:0000256" key="2">
    <source>
        <dbReference type="ARBA" id="ARBA00022840"/>
    </source>
</evidence>
<keyword evidence="2" id="KW-0067">ATP-binding</keyword>
<gene>
    <name evidence="3" type="ORF">GMD42_10280</name>
</gene>
<dbReference type="PROSITE" id="PS50045">
    <property type="entry name" value="SIGMA54_INTERACT_4"/>
    <property type="match status" value="1"/>
</dbReference>
<dbReference type="Gene3D" id="1.10.8.60">
    <property type="match status" value="1"/>
</dbReference>
<dbReference type="InterPro" id="IPR002078">
    <property type="entry name" value="Sigma_54_int"/>
</dbReference>
<comment type="caution">
    <text evidence="3">The sequence shown here is derived from an EMBL/GenBank/DDBJ whole genome shotgun (WGS) entry which is preliminary data.</text>
</comment>
<proteinExistence type="predicted"/>
<dbReference type="CDD" id="cd00009">
    <property type="entry name" value="AAA"/>
    <property type="match status" value="1"/>
</dbReference>
<dbReference type="Pfam" id="PF00158">
    <property type="entry name" value="Sigma54_activat"/>
    <property type="match status" value="1"/>
</dbReference>
<evidence type="ECO:0000313" key="3">
    <source>
        <dbReference type="EMBL" id="MTU43987.1"/>
    </source>
</evidence>
<dbReference type="NCBIfam" id="NF038308">
    <property type="entry name" value="RNA_repair_RtcR"/>
    <property type="match status" value="1"/>
</dbReference>
<dbReference type="Gene3D" id="3.40.50.300">
    <property type="entry name" value="P-loop containing nucleotide triphosphate hydrolases"/>
    <property type="match status" value="1"/>
</dbReference>
<dbReference type="SUPFAM" id="SSF52540">
    <property type="entry name" value="P-loop containing nucleoside triphosphate hydrolases"/>
    <property type="match status" value="1"/>
</dbReference>
<dbReference type="PIRSF" id="PIRSF037354">
    <property type="entry name" value="Txn_actvtr_RtcR"/>
    <property type="match status" value="1"/>
</dbReference>
<dbReference type="RefSeq" id="WP_155166071.1">
    <property type="nucleotide sequence ID" value="NZ_DAWDUI010000178.1"/>
</dbReference>
<dbReference type="EMBL" id="WNCL01000039">
    <property type="protein sequence ID" value="MTU43987.1"/>
    <property type="molecule type" value="Genomic_DNA"/>
</dbReference>
<dbReference type="InterPro" id="IPR027417">
    <property type="entry name" value="P-loop_NTPase"/>
</dbReference>
<protein>
    <submittedName>
        <fullName evidence="3">AAA family ATPase</fullName>
    </submittedName>
</protein>
<dbReference type="InterPro" id="IPR003593">
    <property type="entry name" value="AAA+_ATPase"/>
</dbReference>
<evidence type="ECO:0000313" key="4">
    <source>
        <dbReference type="Proteomes" id="UP000462362"/>
    </source>
</evidence>
<dbReference type="Pfam" id="PF06956">
    <property type="entry name" value="RtcR"/>
    <property type="match status" value="1"/>
</dbReference>
<dbReference type="PANTHER" id="PTHR32071:SF14">
    <property type="entry name" value="TRANSCRIPTIONAL REGULATORY PROTEIN RTCR"/>
    <property type="match status" value="1"/>
</dbReference>